<name>A0A2G8SK64_9APHY</name>
<dbReference type="InterPro" id="IPR025165">
    <property type="entry name" value="DUF4100"/>
</dbReference>
<dbReference type="EMBL" id="AYKW01000006">
    <property type="protein sequence ID" value="PIL33948.1"/>
    <property type="molecule type" value="Genomic_DNA"/>
</dbReference>
<dbReference type="Gene3D" id="2.40.70.10">
    <property type="entry name" value="Acid Proteases"/>
    <property type="match status" value="1"/>
</dbReference>
<evidence type="ECO:0000256" key="2">
    <source>
        <dbReference type="SAM" id="MobiDB-lite"/>
    </source>
</evidence>
<dbReference type="STRING" id="1077348.A0A2G8SK64"/>
<comment type="caution">
    <text evidence="4">The sequence shown here is derived from an EMBL/GenBank/DDBJ whole genome shotgun (WGS) entry which is preliminary data.</text>
</comment>
<dbReference type="CDD" id="cd00303">
    <property type="entry name" value="retropepsin_like"/>
    <property type="match status" value="1"/>
</dbReference>
<dbReference type="SUPFAM" id="SSF50630">
    <property type="entry name" value="Acid proteases"/>
    <property type="match status" value="1"/>
</dbReference>
<dbReference type="PROSITE" id="PS50175">
    <property type="entry name" value="ASP_PROT_RETROV"/>
    <property type="match status" value="1"/>
</dbReference>
<evidence type="ECO:0000256" key="1">
    <source>
        <dbReference type="ARBA" id="ARBA00022801"/>
    </source>
</evidence>
<proteinExistence type="predicted"/>
<accession>A0A2G8SK64</accession>
<feature type="region of interest" description="Disordered" evidence="2">
    <location>
        <begin position="130"/>
        <end position="218"/>
    </location>
</feature>
<feature type="compositionally biased region" description="Acidic residues" evidence="2">
    <location>
        <begin position="188"/>
        <end position="197"/>
    </location>
</feature>
<dbReference type="OrthoDB" id="2758461at2759"/>
<evidence type="ECO:0000259" key="3">
    <source>
        <dbReference type="PROSITE" id="PS50175"/>
    </source>
</evidence>
<sequence>MCGGCEGIDLKHPLGLRFCPDVLYLTENGTLHFNPVTGRLGYVNGPDLPHYGSYPSGWRVLFPALQNPAKTGVQGPASCASLEVFYDDKPLSCSYSSDVGSSFAFPVLTRSQAKARPDTGKSVRFEDEVNDIRSPPPVCPVRPKDSSTVDPVNHSVPVSTAPPPAPLPVINTERGWRHDQRTKRMPSVEDDKEDDDPLPPARPLHPTRVPPRSSGVKFTSEIQDSVSFDSVQDELLGTKVTLTLREVVAIAPSLQKRIANLVKTRRDFEHKPASAQAGTATSIDVISLESPATQAASSQPSVTLTSDRALPEHTVRQLAELVAETSADGVLEAEISFVQGREQLGDLLERYAASIALGHPRKVAMISGYVTVIFGDQRAIFLIDSGSELNIINYSLWKRTSLKMDPDGARWSLRGIGGQFVTLLGCVVDAPVQLKGKNFDHHFFISTSPGSSQHEGILGQPWLSHFSAQISYAQGGDVELTVFPTGAKTGPSVSLTIASANHPRNVESVIMPRPTPPKLGFR</sequence>
<dbReference type="InterPro" id="IPR001995">
    <property type="entry name" value="Peptidase_A2_cat"/>
</dbReference>
<dbReference type="Proteomes" id="UP000230002">
    <property type="component" value="Unassembled WGS sequence"/>
</dbReference>
<dbReference type="InterPro" id="IPR021109">
    <property type="entry name" value="Peptidase_aspartic_dom_sf"/>
</dbReference>
<protein>
    <recommendedName>
        <fullName evidence="3">Peptidase A2 domain-containing protein</fullName>
    </recommendedName>
</protein>
<evidence type="ECO:0000313" key="5">
    <source>
        <dbReference type="Proteomes" id="UP000230002"/>
    </source>
</evidence>
<dbReference type="Pfam" id="PF13352">
    <property type="entry name" value="DUF4100"/>
    <property type="match status" value="1"/>
</dbReference>
<dbReference type="GO" id="GO:0006508">
    <property type="term" value="P:proteolysis"/>
    <property type="evidence" value="ECO:0007669"/>
    <property type="project" value="InterPro"/>
</dbReference>
<dbReference type="AlphaFoldDB" id="A0A2G8SK64"/>
<feature type="domain" description="Peptidase A2" evidence="3">
    <location>
        <begin position="379"/>
        <end position="418"/>
    </location>
</feature>
<dbReference type="Pfam" id="PF13650">
    <property type="entry name" value="Asp_protease_2"/>
    <property type="match status" value="1"/>
</dbReference>
<gene>
    <name evidence="4" type="ORF">GSI_03656</name>
</gene>
<keyword evidence="1" id="KW-0378">Hydrolase</keyword>
<organism evidence="4 5">
    <name type="scientific">Ganoderma sinense ZZ0214-1</name>
    <dbReference type="NCBI Taxonomy" id="1077348"/>
    <lineage>
        <taxon>Eukaryota</taxon>
        <taxon>Fungi</taxon>
        <taxon>Dikarya</taxon>
        <taxon>Basidiomycota</taxon>
        <taxon>Agaricomycotina</taxon>
        <taxon>Agaricomycetes</taxon>
        <taxon>Polyporales</taxon>
        <taxon>Polyporaceae</taxon>
        <taxon>Ganoderma</taxon>
    </lineage>
</organism>
<keyword evidence="5" id="KW-1185">Reference proteome</keyword>
<evidence type="ECO:0000313" key="4">
    <source>
        <dbReference type="EMBL" id="PIL33948.1"/>
    </source>
</evidence>
<reference evidence="4 5" key="1">
    <citation type="journal article" date="2015" name="Sci. Rep.">
        <title>Chromosome-level genome map provides insights into diverse defense mechanisms in the medicinal fungus Ganoderma sinense.</title>
        <authorList>
            <person name="Zhu Y."/>
            <person name="Xu J."/>
            <person name="Sun C."/>
            <person name="Zhou S."/>
            <person name="Xu H."/>
            <person name="Nelson D.R."/>
            <person name="Qian J."/>
            <person name="Song J."/>
            <person name="Luo H."/>
            <person name="Xiang L."/>
            <person name="Li Y."/>
            <person name="Xu Z."/>
            <person name="Ji A."/>
            <person name="Wang L."/>
            <person name="Lu S."/>
            <person name="Hayward A."/>
            <person name="Sun W."/>
            <person name="Li X."/>
            <person name="Schwartz D.C."/>
            <person name="Wang Y."/>
            <person name="Chen S."/>
        </authorList>
    </citation>
    <scope>NUCLEOTIDE SEQUENCE [LARGE SCALE GENOMIC DNA]</scope>
    <source>
        <strain evidence="4 5">ZZ0214-1</strain>
    </source>
</reference>
<dbReference type="GO" id="GO:0004190">
    <property type="term" value="F:aspartic-type endopeptidase activity"/>
    <property type="evidence" value="ECO:0007669"/>
    <property type="project" value="InterPro"/>
</dbReference>